<evidence type="ECO:0000313" key="4">
    <source>
        <dbReference type="Proteomes" id="UP000324222"/>
    </source>
</evidence>
<feature type="domain" description="SWIM-type" evidence="2">
    <location>
        <begin position="79"/>
        <end position="114"/>
    </location>
</feature>
<reference evidence="3 4" key="1">
    <citation type="submission" date="2019-05" db="EMBL/GenBank/DDBJ databases">
        <title>Another draft genome of Portunus trituberculatus and its Hox gene families provides insights of decapod evolution.</title>
        <authorList>
            <person name="Jeong J.-H."/>
            <person name="Song I."/>
            <person name="Kim S."/>
            <person name="Choi T."/>
            <person name="Kim D."/>
            <person name="Ryu S."/>
            <person name="Kim W."/>
        </authorList>
    </citation>
    <scope>NUCLEOTIDE SEQUENCE [LARGE SCALE GENOMIC DNA]</scope>
    <source>
        <tissue evidence="3">Muscle</tissue>
    </source>
</reference>
<comment type="caution">
    <text evidence="3">The sequence shown here is derived from an EMBL/GenBank/DDBJ whole genome shotgun (WGS) entry which is preliminary data.</text>
</comment>
<organism evidence="3 4">
    <name type="scientific">Portunus trituberculatus</name>
    <name type="common">Swimming crab</name>
    <name type="synonym">Neptunus trituberculatus</name>
    <dbReference type="NCBI Taxonomy" id="210409"/>
    <lineage>
        <taxon>Eukaryota</taxon>
        <taxon>Metazoa</taxon>
        <taxon>Ecdysozoa</taxon>
        <taxon>Arthropoda</taxon>
        <taxon>Crustacea</taxon>
        <taxon>Multicrustacea</taxon>
        <taxon>Malacostraca</taxon>
        <taxon>Eumalacostraca</taxon>
        <taxon>Eucarida</taxon>
        <taxon>Decapoda</taxon>
        <taxon>Pleocyemata</taxon>
        <taxon>Brachyura</taxon>
        <taxon>Eubrachyura</taxon>
        <taxon>Portunoidea</taxon>
        <taxon>Portunidae</taxon>
        <taxon>Portuninae</taxon>
        <taxon>Portunus</taxon>
    </lineage>
</organism>
<name>A0A5B7D6Y5_PORTR</name>
<dbReference type="GO" id="GO:0008270">
    <property type="term" value="F:zinc ion binding"/>
    <property type="evidence" value="ECO:0007669"/>
    <property type="project" value="UniProtKB-KW"/>
</dbReference>
<evidence type="ECO:0000313" key="3">
    <source>
        <dbReference type="EMBL" id="MPC17061.1"/>
    </source>
</evidence>
<gene>
    <name evidence="3" type="ORF">E2C01_009906</name>
</gene>
<keyword evidence="1" id="KW-0863">Zinc-finger</keyword>
<accession>A0A5B7D6Y5</accession>
<keyword evidence="1" id="KW-0862">Zinc</keyword>
<dbReference type="Proteomes" id="UP000324222">
    <property type="component" value="Unassembled WGS sequence"/>
</dbReference>
<evidence type="ECO:0000256" key="1">
    <source>
        <dbReference type="PROSITE-ProRule" id="PRU00325"/>
    </source>
</evidence>
<sequence length="134" mass="14809">MSGQLGGGRQCGGGEAYSSPLHRFSLFSPPLLSHSTFSASFPVTQRSLRQGRRVVLRSCYTDRSASVFVFCCFSCWCRASVATMYSTSHCTCEVHDPGTTTVCWHQMASLIQTHVPLFIPLHTCTCCCLPRFTE</sequence>
<protein>
    <recommendedName>
        <fullName evidence="2">SWIM-type domain-containing protein</fullName>
    </recommendedName>
</protein>
<dbReference type="AlphaFoldDB" id="A0A5B7D6Y5"/>
<keyword evidence="4" id="KW-1185">Reference proteome</keyword>
<dbReference type="InterPro" id="IPR007527">
    <property type="entry name" value="Znf_SWIM"/>
</dbReference>
<dbReference type="EMBL" id="VSRR010000556">
    <property type="protein sequence ID" value="MPC17061.1"/>
    <property type="molecule type" value="Genomic_DNA"/>
</dbReference>
<evidence type="ECO:0000259" key="2">
    <source>
        <dbReference type="PROSITE" id="PS50966"/>
    </source>
</evidence>
<keyword evidence="1" id="KW-0479">Metal-binding</keyword>
<dbReference type="PROSITE" id="PS50966">
    <property type="entry name" value="ZF_SWIM"/>
    <property type="match status" value="1"/>
</dbReference>
<proteinExistence type="predicted"/>